<accession>A0ABV5M7D9</accession>
<organism evidence="2 3">
    <name type="scientific">Dactylosporangium vinaceum</name>
    <dbReference type="NCBI Taxonomy" id="53362"/>
    <lineage>
        <taxon>Bacteria</taxon>
        <taxon>Bacillati</taxon>
        <taxon>Actinomycetota</taxon>
        <taxon>Actinomycetes</taxon>
        <taxon>Micromonosporales</taxon>
        <taxon>Micromonosporaceae</taxon>
        <taxon>Dactylosporangium</taxon>
    </lineage>
</organism>
<feature type="transmembrane region" description="Helical" evidence="1">
    <location>
        <begin position="6"/>
        <end position="30"/>
    </location>
</feature>
<proteinExistence type="predicted"/>
<name>A0ABV5M7D9_9ACTN</name>
<sequence length="143" mass="15436">MSVTRWLIMVGMVLGVLVGAMIGVGVLFLAQERAREAQAFPGCFQREAFDAFVQGLPAPRGGDDLFDPVTVPDLIGACKIGSAYAVDGGYIFYAGEYETLLGFDDVGWGYFPGGFGTGLGNGSWEGPRFRMLDGPWYTWSASW</sequence>
<dbReference type="Proteomes" id="UP001589608">
    <property type="component" value="Unassembled WGS sequence"/>
</dbReference>
<evidence type="ECO:0000313" key="2">
    <source>
        <dbReference type="EMBL" id="MFB9444790.1"/>
    </source>
</evidence>
<gene>
    <name evidence="2" type="ORF">ACFFTR_17075</name>
</gene>
<dbReference type="EMBL" id="JBHMCA010000031">
    <property type="protein sequence ID" value="MFB9444790.1"/>
    <property type="molecule type" value="Genomic_DNA"/>
</dbReference>
<comment type="caution">
    <text evidence="2">The sequence shown here is derived from an EMBL/GenBank/DDBJ whole genome shotgun (WGS) entry which is preliminary data.</text>
</comment>
<dbReference type="RefSeq" id="WP_223097837.1">
    <property type="nucleotide sequence ID" value="NZ_CP061913.1"/>
</dbReference>
<keyword evidence="1" id="KW-1133">Transmembrane helix</keyword>
<keyword evidence="1" id="KW-0812">Transmembrane</keyword>
<keyword evidence="3" id="KW-1185">Reference proteome</keyword>
<evidence type="ECO:0000313" key="3">
    <source>
        <dbReference type="Proteomes" id="UP001589608"/>
    </source>
</evidence>
<reference evidence="2 3" key="1">
    <citation type="submission" date="2024-09" db="EMBL/GenBank/DDBJ databases">
        <authorList>
            <person name="Sun Q."/>
            <person name="Mori K."/>
        </authorList>
    </citation>
    <scope>NUCLEOTIDE SEQUENCE [LARGE SCALE GENOMIC DNA]</scope>
    <source>
        <strain evidence="2 3">JCM 3307</strain>
    </source>
</reference>
<protein>
    <submittedName>
        <fullName evidence="2">Uncharacterized protein</fullName>
    </submittedName>
</protein>
<keyword evidence="1" id="KW-0472">Membrane</keyword>
<evidence type="ECO:0000256" key="1">
    <source>
        <dbReference type="SAM" id="Phobius"/>
    </source>
</evidence>